<dbReference type="SFLD" id="SFLDS00003">
    <property type="entry name" value="Haloacid_Dehalogenase"/>
    <property type="match status" value="1"/>
</dbReference>
<dbReference type="InterPro" id="IPR036412">
    <property type="entry name" value="HAD-like_sf"/>
</dbReference>
<dbReference type="SUPFAM" id="SSF56784">
    <property type="entry name" value="HAD-like"/>
    <property type="match status" value="1"/>
</dbReference>
<organism evidence="2 3">
    <name type="scientific">Acidianus brierleyi</name>
    <dbReference type="NCBI Taxonomy" id="41673"/>
    <lineage>
        <taxon>Archaea</taxon>
        <taxon>Thermoproteota</taxon>
        <taxon>Thermoprotei</taxon>
        <taxon>Sulfolobales</taxon>
        <taxon>Sulfolobaceae</taxon>
        <taxon>Acidianus</taxon>
    </lineage>
</organism>
<dbReference type="PANTHER" id="PTHR46191">
    <property type="match status" value="1"/>
</dbReference>
<dbReference type="InterPro" id="IPR023214">
    <property type="entry name" value="HAD_sf"/>
</dbReference>
<reference evidence="2 3" key="1">
    <citation type="submission" date="2018-05" db="EMBL/GenBank/DDBJ databases">
        <title>Complete Genome Sequences of Extremely Thermoacidophilic, Metal-Mobilizing Type-Strain Members of the Archaeal Family Sulfolobaceae: Acidianus brierleyi DSM-1651T, Acidianus sulfidivorans DSM-18786T, Metallosphaera hakonensis DSM-7519T, and Metallosphaera prunae DSM-10039T.</title>
        <authorList>
            <person name="Counts J.A."/>
            <person name="Kelly R.M."/>
        </authorList>
    </citation>
    <scope>NUCLEOTIDE SEQUENCE [LARGE SCALE GENOMIC DNA]</scope>
    <source>
        <strain evidence="2 3">DSM 1651</strain>
    </source>
</reference>
<gene>
    <name evidence="2" type="ORF">DFR85_11065</name>
</gene>
<name>A0A2U9IGB8_9CREN</name>
<dbReference type="Gene3D" id="1.10.150.660">
    <property type="match status" value="1"/>
</dbReference>
<dbReference type="Proteomes" id="UP000248044">
    <property type="component" value="Chromosome"/>
</dbReference>
<dbReference type="InterPro" id="IPR051828">
    <property type="entry name" value="HAD-like_hydrolase_domain"/>
</dbReference>
<dbReference type="NCBIfam" id="TIGR01549">
    <property type="entry name" value="HAD-SF-IA-v1"/>
    <property type="match status" value="1"/>
</dbReference>
<dbReference type="KEGG" id="abri:DFR85_11065"/>
<dbReference type="PANTHER" id="PTHR46191:SF2">
    <property type="entry name" value="HALOACID DEHALOGENASE-LIKE HYDROLASE DOMAIN-CONTAINING PROTEIN 3"/>
    <property type="match status" value="1"/>
</dbReference>
<keyword evidence="3" id="KW-1185">Reference proteome</keyword>
<sequence>MIKSVFVDFGSTLVGFRPVFYERVHEIVKDNGYNFDKKKVFRAYVKAMALNNFPDENGHNPVNLKDFLYFLGITPNEKLVKSLNESNIRDGEAFLYDDTIDFLEGIRSLGLKIVLVSNATKGIHKLIDHFDLRKYFDSLVISSEVGYVKPNPKIFYLAISKGGYPAIHIGDIFEVDYIGAKRAFLDSILLDRCNFYPDLNVKKEKDLKYVLSDIEKLL</sequence>
<evidence type="ECO:0000256" key="1">
    <source>
        <dbReference type="ARBA" id="ARBA00007958"/>
    </source>
</evidence>
<comment type="similarity">
    <text evidence="1">Belongs to the HAD-like hydrolase superfamily.</text>
</comment>
<dbReference type="SFLD" id="SFLDG01129">
    <property type="entry name" value="C1.5:_HAD__Beta-PGM__Phosphata"/>
    <property type="match status" value="1"/>
</dbReference>
<dbReference type="AlphaFoldDB" id="A0A2U9IGB8"/>
<dbReference type="EMBL" id="CP029289">
    <property type="protein sequence ID" value="AWR95059.1"/>
    <property type="molecule type" value="Genomic_DNA"/>
</dbReference>
<evidence type="ECO:0000313" key="2">
    <source>
        <dbReference type="EMBL" id="AWR95059.1"/>
    </source>
</evidence>
<evidence type="ECO:0000313" key="3">
    <source>
        <dbReference type="Proteomes" id="UP000248044"/>
    </source>
</evidence>
<dbReference type="InterPro" id="IPR006439">
    <property type="entry name" value="HAD-SF_hydro_IA"/>
</dbReference>
<protein>
    <submittedName>
        <fullName evidence="2">2-haloalkanoic acid dehalogenase</fullName>
    </submittedName>
</protein>
<dbReference type="Pfam" id="PF00702">
    <property type="entry name" value="Hydrolase"/>
    <property type="match status" value="1"/>
</dbReference>
<accession>A0A2U9IGB8</accession>
<dbReference type="Gene3D" id="3.40.50.1000">
    <property type="entry name" value="HAD superfamily/HAD-like"/>
    <property type="match status" value="1"/>
</dbReference>
<proteinExistence type="inferred from homology"/>